<keyword evidence="2" id="KW-0238">DNA-binding</keyword>
<evidence type="ECO:0000259" key="3">
    <source>
        <dbReference type="PROSITE" id="PS51253"/>
    </source>
</evidence>
<feature type="domain" description="HTH CENPB-type" evidence="3">
    <location>
        <begin position="65"/>
        <end position="136"/>
    </location>
</feature>
<dbReference type="AlphaFoldDB" id="A0A914VX02"/>
<proteinExistence type="predicted"/>
<protein>
    <submittedName>
        <fullName evidence="5">HTH CENPB-type domain-containing protein</fullName>
    </submittedName>
</protein>
<dbReference type="SUPFAM" id="SSF46689">
    <property type="entry name" value="Homeodomain-like"/>
    <property type="match status" value="1"/>
</dbReference>
<dbReference type="GO" id="GO:0005634">
    <property type="term" value="C:nucleus"/>
    <property type="evidence" value="ECO:0007669"/>
    <property type="project" value="UniProtKB-SubCell"/>
</dbReference>
<comment type="subcellular location">
    <subcellularLocation>
        <location evidence="1">Nucleus</location>
    </subcellularLocation>
</comment>
<dbReference type="PROSITE" id="PS51253">
    <property type="entry name" value="HTH_CENPB"/>
    <property type="match status" value="1"/>
</dbReference>
<dbReference type="GO" id="GO:0003677">
    <property type="term" value="F:DNA binding"/>
    <property type="evidence" value="ECO:0007669"/>
    <property type="project" value="UniProtKB-KW"/>
</dbReference>
<dbReference type="InterPro" id="IPR050863">
    <property type="entry name" value="CenT-Element_Derived"/>
</dbReference>
<dbReference type="Pfam" id="PF03221">
    <property type="entry name" value="HTH_Tnp_Tc5"/>
    <property type="match status" value="1"/>
</dbReference>
<evidence type="ECO:0000256" key="2">
    <source>
        <dbReference type="ARBA" id="ARBA00023125"/>
    </source>
</evidence>
<organism evidence="4 5">
    <name type="scientific">Plectus sambesii</name>
    <dbReference type="NCBI Taxonomy" id="2011161"/>
    <lineage>
        <taxon>Eukaryota</taxon>
        <taxon>Metazoa</taxon>
        <taxon>Ecdysozoa</taxon>
        <taxon>Nematoda</taxon>
        <taxon>Chromadorea</taxon>
        <taxon>Plectida</taxon>
        <taxon>Plectina</taxon>
        <taxon>Plectoidea</taxon>
        <taxon>Plectidae</taxon>
        <taxon>Plectus</taxon>
    </lineage>
</organism>
<dbReference type="PANTHER" id="PTHR19303">
    <property type="entry name" value="TRANSPOSON"/>
    <property type="match status" value="1"/>
</dbReference>
<dbReference type="Proteomes" id="UP000887566">
    <property type="component" value="Unplaced"/>
</dbReference>
<name>A0A914VX02_9BILA</name>
<keyword evidence="4" id="KW-1185">Reference proteome</keyword>
<dbReference type="InterPro" id="IPR009057">
    <property type="entry name" value="Homeodomain-like_sf"/>
</dbReference>
<evidence type="ECO:0000256" key="1">
    <source>
        <dbReference type="ARBA" id="ARBA00004123"/>
    </source>
</evidence>
<accession>A0A914VX02</accession>
<dbReference type="InterPro" id="IPR006600">
    <property type="entry name" value="HTH_CenpB_DNA-bd_dom"/>
</dbReference>
<reference evidence="5" key="1">
    <citation type="submission" date="2022-11" db="UniProtKB">
        <authorList>
            <consortium name="WormBaseParasite"/>
        </authorList>
    </citation>
    <scope>IDENTIFICATION</scope>
</reference>
<evidence type="ECO:0000313" key="4">
    <source>
        <dbReference type="Proteomes" id="UP000887566"/>
    </source>
</evidence>
<dbReference type="PANTHER" id="PTHR19303:SF73">
    <property type="entry name" value="PROTEIN PDC2"/>
    <property type="match status" value="1"/>
</dbReference>
<sequence length="188" mass="21494">MSASKRKLTTLNIDQKFEILNALQSKAKTRKELSVEYGCDLSTIARVVQQELKIGNIVLENGNTSRKRLRKGNYEELDQAVNIWFWQMRAKDAIISGPMIQEEAKKFAEKLDIPDFEPSNSWLWWWKMKENITYHKIQGEKGTANQADYHPKAVYNADETGLFYKALPNGTLAARGEKPQSGKSQKNG</sequence>
<dbReference type="Gene3D" id="1.10.10.60">
    <property type="entry name" value="Homeodomain-like"/>
    <property type="match status" value="1"/>
</dbReference>
<evidence type="ECO:0000313" key="5">
    <source>
        <dbReference type="WBParaSite" id="PSAMB.scaffold2573size22483.g18457.t1"/>
    </source>
</evidence>
<dbReference type="SMART" id="SM00674">
    <property type="entry name" value="CENPB"/>
    <property type="match status" value="1"/>
</dbReference>
<dbReference type="WBParaSite" id="PSAMB.scaffold2573size22483.g18457.t1">
    <property type="protein sequence ID" value="PSAMB.scaffold2573size22483.g18457.t1"/>
    <property type="gene ID" value="PSAMB.scaffold2573size22483.g18457"/>
</dbReference>